<name>A0A1G7HXI4_9EURY</name>
<dbReference type="Gene3D" id="3.40.50.2000">
    <property type="entry name" value="Glycogen Phosphorylase B"/>
    <property type="match status" value="1"/>
</dbReference>
<dbReference type="Proteomes" id="UP000324020">
    <property type="component" value="Unassembled WGS sequence"/>
</dbReference>
<protein>
    <submittedName>
        <fullName evidence="1">Uncharacterized protein</fullName>
    </submittedName>
</protein>
<sequence length="63" mass="7189">MRILQVAPWICPDTKGRGDYHVHAMLRDQAGMDHDVTVLTTRADESLPRIKSLQDRNDSSLQE</sequence>
<accession>A0A1G7HXI4</accession>
<evidence type="ECO:0000313" key="1">
    <source>
        <dbReference type="EMBL" id="SDF04834.1"/>
    </source>
</evidence>
<reference evidence="1 2" key="1">
    <citation type="submission" date="2016-10" db="EMBL/GenBank/DDBJ databases">
        <authorList>
            <person name="Varghese N."/>
            <person name="Submissions S."/>
        </authorList>
    </citation>
    <scope>NUCLEOTIDE SEQUENCE [LARGE SCALE GENOMIC DNA]</scope>
    <source>
        <strain evidence="1 2">CGMCC 1.3527</strain>
    </source>
</reference>
<gene>
    <name evidence="1" type="ORF">SAMN04488067_101544</name>
</gene>
<proteinExistence type="predicted"/>
<dbReference type="EMBL" id="FNBO01000001">
    <property type="protein sequence ID" value="SDF04834.1"/>
    <property type="molecule type" value="Genomic_DNA"/>
</dbReference>
<organism evidence="1 2">
    <name type="scientific">Halorubrum xinjiangense</name>
    <dbReference type="NCBI Taxonomy" id="261291"/>
    <lineage>
        <taxon>Archaea</taxon>
        <taxon>Methanobacteriati</taxon>
        <taxon>Methanobacteriota</taxon>
        <taxon>Stenosarchaea group</taxon>
        <taxon>Halobacteria</taxon>
        <taxon>Halobacteriales</taxon>
        <taxon>Haloferacaceae</taxon>
        <taxon>Halorubrum</taxon>
    </lineage>
</organism>
<dbReference type="AlphaFoldDB" id="A0A1G7HXI4"/>
<evidence type="ECO:0000313" key="2">
    <source>
        <dbReference type="Proteomes" id="UP000324020"/>
    </source>
</evidence>
<keyword evidence="2" id="KW-1185">Reference proteome</keyword>